<proteinExistence type="predicted"/>
<dbReference type="EMBL" id="CP104064">
    <property type="protein sequence ID" value="WAH37763.1"/>
    <property type="molecule type" value="Genomic_DNA"/>
</dbReference>
<name>A0ABY6Z4E8_9BACL</name>
<protein>
    <submittedName>
        <fullName evidence="1">Uncharacterized protein</fullName>
    </submittedName>
</protein>
<evidence type="ECO:0000313" key="1">
    <source>
        <dbReference type="EMBL" id="WAH37763.1"/>
    </source>
</evidence>
<evidence type="ECO:0000313" key="2">
    <source>
        <dbReference type="Proteomes" id="UP001164803"/>
    </source>
</evidence>
<sequence length="42" mass="4315">MKRFLSISPIVALLVITVGVALKSNDVIGPGIDIVTSGGFES</sequence>
<organism evidence="1 2">
    <name type="scientific">Alicyclobacillus dauci</name>
    <dbReference type="NCBI Taxonomy" id="1475485"/>
    <lineage>
        <taxon>Bacteria</taxon>
        <taxon>Bacillati</taxon>
        <taxon>Bacillota</taxon>
        <taxon>Bacilli</taxon>
        <taxon>Bacillales</taxon>
        <taxon>Alicyclobacillaceae</taxon>
        <taxon>Alicyclobacillus</taxon>
    </lineage>
</organism>
<accession>A0ABY6Z4E8</accession>
<gene>
    <name evidence="1" type="ORF">NZD86_04470</name>
</gene>
<keyword evidence="2" id="KW-1185">Reference proteome</keyword>
<dbReference type="Proteomes" id="UP001164803">
    <property type="component" value="Chromosome"/>
</dbReference>
<reference evidence="1" key="1">
    <citation type="submission" date="2022-08" db="EMBL/GenBank/DDBJ databases">
        <title>Alicyclobacillus dauci DSM2870, complete genome.</title>
        <authorList>
            <person name="Wang Q."/>
            <person name="Cai R."/>
            <person name="Wang Z."/>
        </authorList>
    </citation>
    <scope>NUCLEOTIDE SEQUENCE</scope>
    <source>
        <strain evidence="1">DSM 28700</strain>
    </source>
</reference>
<dbReference type="RefSeq" id="WP_268045287.1">
    <property type="nucleotide sequence ID" value="NZ_CP104064.1"/>
</dbReference>